<gene>
    <name evidence="2" type="ORF">BCL65_104122</name>
</gene>
<evidence type="ECO:0000256" key="1">
    <source>
        <dbReference type="SAM" id="Phobius"/>
    </source>
</evidence>
<evidence type="ECO:0000313" key="3">
    <source>
        <dbReference type="Proteomes" id="UP000239895"/>
    </source>
</evidence>
<reference evidence="2 3" key="1">
    <citation type="submission" date="2018-03" db="EMBL/GenBank/DDBJ databases">
        <title>Comparative analysis of microorganisms from saline springs in Andes Mountain Range, Colombia.</title>
        <authorList>
            <person name="Rubin E."/>
        </authorList>
    </citation>
    <scope>NUCLEOTIDE SEQUENCE [LARGE SCALE GENOMIC DNA]</scope>
    <source>
        <strain evidence="2 3">CG 23</strain>
    </source>
</reference>
<keyword evidence="1" id="KW-0812">Transmembrane</keyword>
<organism evidence="2 3">
    <name type="scientific">Isoptericola halotolerans</name>
    <dbReference type="NCBI Taxonomy" id="300560"/>
    <lineage>
        <taxon>Bacteria</taxon>
        <taxon>Bacillati</taxon>
        <taxon>Actinomycetota</taxon>
        <taxon>Actinomycetes</taxon>
        <taxon>Micrococcales</taxon>
        <taxon>Promicromonosporaceae</taxon>
        <taxon>Isoptericola</taxon>
    </lineage>
</organism>
<evidence type="ECO:0008006" key="4">
    <source>
        <dbReference type="Google" id="ProtNLM"/>
    </source>
</evidence>
<keyword evidence="1" id="KW-1133">Transmembrane helix</keyword>
<dbReference type="RefSeq" id="WP_106266689.1">
    <property type="nucleotide sequence ID" value="NZ_PVTX01000004.1"/>
</dbReference>
<accession>A0ABX5EIS7</accession>
<sequence>MSERRDPESGAAVVEFLGVSVLLLVPLVYLVMALSQVHAAAFAVEGAAREASRAVVTAESSSQGVARAAAATRIALGDQGFDVEGGDLLTVECSDDPCLTPGATIGVSVRYEVPLPLVPAGLRGWVPLAVPVEAAHVTTVEEHVAVRP</sequence>
<proteinExistence type="predicted"/>
<feature type="transmembrane region" description="Helical" evidence="1">
    <location>
        <begin position="12"/>
        <end position="32"/>
    </location>
</feature>
<evidence type="ECO:0000313" key="2">
    <source>
        <dbReference type="EMBL" id="PRZ07679.1"/>
    </source>
</evidence>
<protein>
    <recommendedName>
        <fullName evidence="4">TadE-like protein</fullName>
    </recommendedName>
</protein>
<comment type="caution">
    <text evidence="2">The sequence shown here is derived from an EMBL/GenBank/DDBJ whole genome shotgun (WGS) entry which is preliminary data.</text>
</comment>
<dbReference type="EMBL" id="PVTX01000004">
    <property type="protein sequence ID" value="PRZ07679.1"/>
    <property type="molecule type" value="Genomic_DNA"/>
</dbReference>
<keyword evidence="1" id="KW-0472">Membrane</keyword>
<dbReference type="Proteomes" id="UP000239895">
    <property type="component" value="Unassembled WGS sequence"/>
</dbReference>
<name>A0ABX5EIS7_9MICO</name>
<keyword evidence="3" id="KW-1185">Reference proteome</keyword>